<gene>
    <name evidence="1" type="ORF">JGZ69_12240</name>
</gene>
<evidence type="ECO:0000313" key="2">
    <source>
        <dbReference type="Proteomes" id="UP000595512"/>
    </source>
</evidence>
<dbReference type="KEGG" id="hspo:JGZ69_12240"/>
<dbReference type="RefSeq" id="WP_107958732.1">
    <property type="nucleotide sequence ID" value="NZ_CP066701.1"/>
</dbReference>
<accession>A0AB37H3V0</accession>
<protein>
    <submittedName>
        <fullName evidence="1">Uncharacterized protein</fullName>
    </submittedName>
</protein>
<dbReference type="Proteomes" id="UP000595512">
    <property type="component" value="Chromosome"/>
</dbReference>
<sequence length="234" mass="28346">MNDYQKLKLIFLPITLSYIPDNNEVDEMKPFNSVEAFVKHYEFKNSIPTEVRIAMDGQERRYIRDSKSQYIIEKGRIDRYEFKEYSDFTYPLPQLKVNFLRYFDIKKIVEAYFLLEDIDGQEFLSPIYFDEKFITADDFKQFPNEAIIEQFNFKWVNLNEVPLAFQKERKLAYQEANKALFYEFVAFKQDLRKEMKLKALFTPGKETWEQKWKVDLFTGESPYFTEVVEPNDFW</sequence>
<name>A0AB37H3V0_9BACI</name>
<dbReference type="EMBL" id="CP066701">
    <property type="protein sequence ID" value="QQX23678.1"/>
    <property type="molecule type" value="Genomic_DNA"/>
</dbReference>
<dbReference type="AlphaFoldDB" id="A0AB37H3V0"/>
<reference evidence="1 2" key="1">
    <citation type="submission" date="2020-12" db="EMBL/GenBank/DDBJ databases">
        <title>Taxonomic evaluation of the Bacillus sporothermodurans group of bacteria based on whole genome sequences.</title>
        <authorList>
            <person name="Fiedler G."/>
            <person name="Herbstmann A.-D."/>
            <person name="Doll E."/>
            <person name="Wenning M."/>
            <person name="Brinks E."/>
            <person name="Kabisch J."/>
            <person name="Breitenwieser F."/>
            <person name="Lappann M."/>
            <person name="Boehnlein C."/>
            <person name="Franz C."/>
        </authorList>
    </citation>
    <scope>NUCLEOTIDE SEQUENCE [LARGE SCALE GENOMIC DNA]</scope>
    <source>
        <strain evidence="1 2">DSM 10599</strain>
    </source>
</reference>
<organism evidence="1 2">
    <name type="scientific">Heyndrickxia sporothermodurans</name>
    <dbReference type="NCBI Taxonomy" id="46224"/>
    <lineage>
        <taxon>Bacteria</taxon>
        <taxon>Bacillati</taxon>
        <taxon>Bacillota</taxon>
        <taxon>Bacilli</taxon>
        <taxon>Bacillales</taxon>
        <taxon>Bacillaceae</taxon>
        <taxon>Heyndrickxia</taxon>
    </lineage>
</organism>
<evidence type="ECO:0000313" key="1">
    <source>
        <dbReference type="EMBL" id="QQX23678.1"/>
    </source>
</evidence>
<proteinExistence type="predicted"/>